<dbReference type="STRING" id="561180.BIFGAL_03231"/>
<gene>
    <name evidence="1" type="ORF">BIFGAL_03231</name>
</gene>
<accession>D1NTR5</accession>
<sequence length="43" mass="4859">MVAVSPAKWARKNVVVSGSQICVAHMVRAMRVVRVFEWILSVF</sequence>
<dbReference type="Proteomes" id="UP000003656">
    <property type="component" value="Unassembled WGS sequence"/>
</dbReference>
<evidence type="ECO:0000313" key="1">
    <source>
        <dbReference type="EMBL" id="EFA23119.1"/>
    </source>
</evidence>
<dbReference type="AlphaFoldDB" id="D1NTR5"/>
<organism evidence="1 2">
    <name type="scientific">Bifidobacterium gallicum DSM 20093 = LMG 11596</name>
    <dbReference type="NCBI Taxonomy" id="561180"/>
    <lineage>
        <taxon>Bacteria</taxon>
        <taxon>Bacillati</taxon>
        <taxon>Actinomycetota</taxon>
        <taxon>Actinomycetes</taxon>
        <taxon>Bifidobacteriales</taxon>
        <taxon>Bifidobacteriaceae</taxon>
        <taxon>Bifidobacterium</taxon>
    </lineage>
</organism>
<name>D1NTR5_9BIFI</name>
<protein>
    <submittedName>
        <fullName evidence="1">Uncharacterized protein</fullName>
    </submittedName>
</protein>
<evidence type="ECO:0000313" key="2">
    <source>
        <dbReference type="Proteomes" id="UP000003656"/>
    </source>
</evidence>
<reference evidence="1 2" key="1">
    <citation type="submission" date="2009-11" db="EMBL/GenBank/DDBJ databases">
        <authorList>
            <person name="Weinstock G."/>
            <person name="Sodergren E."/>
            <person name="Clifton S."/>
            <person name="Fulton L."/>
            <person name="Fulton B."/>
            <person name="Courtney L."/>
            <person name="Fronick C."/>
            <person name="Harrison M."/>
            <person name="Strong C."/>
            <person name="Farmer C."/>
            <person name="Delahaunty K."/>
            <person name="Markovic C."/>
            <person name="Hall O."/>
            <person name="Minx P."/>
            <person name="Tomlinson C."/>
            <person name="Mitreva M."/>
            <person name="Nelson J."/>
            <person name="Hou S."/>
            <person name="Wollam A."/>
            <person name="Pepin K.H."/>
            <person name="Johnson M."/>
            <person name="Bhonagiri V."/>
            <person name="Nash W.E."/>
            <person name="Warren W."/>
            <person name="Chinwalla A."/>
            <person name="Mardis E.R."/>
            <person name="Wilson R.K."/>
        </authorList>
    </citation>
    <scope>NUCLEOTIDE SEQUENCE [LARGE SCALE GENOMIC DNA]</scope>
    <source>
        <strain evidence="1 2">DSM 20093</strain>
    </source>
</reference>
<comment type="caution">
    <text evidence="1">The sequence shown here is derived from an EMBL/GenBank/DDBJ whole genome shotgun (WGS) entry which is preliminary data.</text>
</comment>
<proteinExistence type="predicted"/>
<dbReference type="EMBL" id="ABXB03000002">
    <property type="protein sequence ID" value="EFA23119.1"/>
    <property type="molecule type" value="Genomic_DNA"/>
</dbReference>